<gene>
    <name evidence="4" type="ORF">E7Z75_03715</name>
</gene>
<protein>
    <recommendedName>
        <fullName evidence="3">Restriction system protein Mrr-like N-terminal domain-containing protein</fullName>
    </recommendedName>
</protein>
<keyword evidence="1" id="KW-0175">Coiled coil</keyword>
<comment type="caution">
    <text evidence="4">The sequence shown here is derived from an EMBL/GenBank/DDBJ whole genome shotgun (WGS) entry which is preliminary data.</text>
</comment>
<dbReference type="InterPro" id="IPR025745">
    <property type="entry name" value="Mrr-like_N_dom"/>
</dbReference>
<feature type="compositionally biased region" description="Basic residues" evidence="2">
    <location>
        <begin position="199"/>
        <end position="218"/>
    </location>
</feature>
<dbReference type="Proteomes" id="UP000732619">
    <property type="component" value="Unassembled WGS sequence"/>
</dbReference>
<evidence type="ECO:0000313" key="5">
    <source>
        <dbReference type="Proteomes" id="UP000732619"/>
    </source>
</evidence>
<evidence type="ECO:0000313" key="4">
    <source>
        <dbReference type="EMBL" id="MBE6512248.1"/>
    </source>
</evidence>
<name>A0A8T3VV01_METOL</name>
<evidence type="ECO:0000256" key="2">
    <source>
        <dbReference type="SAM" id="MobiDB-lite"/>
    </source>
</evidence>
<sequence length="280" mass="33395">MAIPETYDLVLPLLEIIKDKDEYKVQEITEEVIDYIDISDEDKEIRLANNEPVINSRISTANTYLKKAELIESNRFMYYNITEKGLKVLSDNPDKITEEDLMEYDGFREYKKVFIHDDTKDLDINELNPTDALRESFKKQMESVQKEIEDEMKEENKKSQNKKYFQSKEYDDSNKVFGIKANREKIKDKEDDDEEYSKGHHKKHRHGKGKCHHKHDKDKCKCHKHGHGKCKCHHKKMVFNIEFSPAEELLNYAKLFEKGYLTKEEFEKKKEELLNIEYKI</sequence>
<reference evidence="4" key="1">
    <citation type="submission" date="2019-04" db="EMBL/GenBank/DDBJ databases">
        <title>Evolution of Biomass-Degrading Anaerobic Consortia Revealed by Metagenomics.</title>
        <authorList>
            <person name="Peng X."/>
        </authorList>
    </citation>
    <scope>NUCLEOTIDE SEQUENCE</scope>
    <source>
        <strain evidence="4">SIG14</strain>
    </source>
</reference>
<evidence type="ECO:0000256" key="1">
    <source>
        <dbReference type="SAM" id="Coils"/>
    </source>
</evidence>
<feature type="domain" description="Restriction system protein Mrr-like N-terminal" evidence="3">
    <location>
        <begin position="9"/>
        <end position="90"/>
    </location>
</feature>
<accession>A0A8T3VV01</accession>
<organism evidence="4 5">
    <name type="scientific">Methanobrevibacter olleyae</name>
    <dbReference type="NCBI Taxonomy" id="294671"/>
    <lineage>
        <taxon>Archaea</taxon>
        <taxon>Methanobacteriati</taxon>
        <taxon>Methanobacteriota</taxon>
        <taxon>Methanomada group</taxon>
        <taxon>Methanobacteria</taxon>
        <taxon>Methanobacteriales</taxon>
        <taxon>Methanobacteriaceae</taxon>
        <taxon>Methanobrevibacter</taxon>
    </lineage>
</organism>
<feature type="coiled-coil region" evidence="1">
    <location>
        <begin position="134"/>
        <end position="161"/>
    </location>
</feature>
<feature type="region of interest" description="Disordered" evidence="2">
    <location>
        <begin position="188"/>
        <end position="218"/>
    </location>
</feature>
<evidence type="ECO:0000259" key="3">
    <source>
        <dbReference type="Pfam" id="PF14338"/>
    </source>
</evidence>
<dbReference type="EMBL" id="SUTG01000011">
    <property type="protein sequence ID" value="MBE6512248.1"/>
    <property type="molecule type" value="Genomic_DNA"/>
</dbReference>
<dbReference type="Pfam" id="PF14338">
    <property type="entry name" value="Mrr_N"/>
    <property type="match status" value="1"/>
</dbReference>
<dbReference type="AlphaFoldDB" id="A0A8T3VV01"/>
<proteinExistence type="predicted"/>